<organism evidence="1 2">
    <name type="scientific">Leptidea sinapis</name>
    <dbReference type="NCBI Taxonomy" id="189913"/>
    <lineage>
        <taxon>Eukaryota</taxon>
        <taxon>Metazoa</taxon>
        <taxon>Ecdysozoa</taxon>
        <taxon>Arthropoda</taxon>
        <taxon>Hexapoda</taxon>
        <taxon>Insecta</taxon>
        <taxon>Pterygota</taxon>
        <taxon>Neoptera</taxon>
        <taxon>Endopterygota</taxon>
        <taxon>Lepidoptera</taxon>
        <taxon>Glossata</taxon>
        <taxon>Ditrysia</taxon>
        <taxon>Papilionoidea</taxon>
        <taxon>Pieridae</taxon>
        <taxon>Dismorphiinae</taxon>
        <taxon>Leptidea</taxon>
    </lineage>
</organism>
<keyword evidence="2" id="KW-1185">Reference proteome</keyword>
<protein>
    <submittedName>
        <fullName evidence="1">Uncharacterized protein</fullName>
    </submittedName>
</protein>
<reference evidence="1 2" key="1">
    <citation type="submission" date="2017-07" db="EMBL/GenBank/DDBJ databases">
        <authorList>
            <person name="Talla V."/>
            <person name="Backstrom N."/>
        </authorList>
    </citation>
    <scope>NUCLEOTIDE SEQUENCE [LARGE SCALE GENOMIC DNA]</scope>
</reference>
<feature type="non-terminal residue" evidence="1">
    <location>
        <position position="68"/>
    </location>
</feature>
<dbReference type="EMBL" id="FZQP02001582">
    <property type="protein sequence ID" value="VVC93279.1"/>
    <property type="molecule type" value="Genomic_DNA"/>
</dbReference>
<dbReference type="Proteomes" id="UP000324832">
    <property type="component" value="Unassembled WGS sequence"/>
</dbReference>
<evidence type="ECO:0000313" key="2">
    <source>
        <dbReference type="Proteomes" id="UP000324832"/>
    </source>
</evidence>
<evidence type="ECO:0000313" key="1">
    <source>
        <dbReference type="EMBL" id="VVC93279.1"/>
    </source>
</evidence>
<name>A0A5E4Q4S7_9NEOP</name>
<sequence length="68" mass="7557">MKAVVLTYVVAGPIANMGFNAREVVRVFSCSTQLSSNLTKLKYSLLEKPFQKALTSITTEIEDFKNTL</sequence>
<proteinExistence type="predicted"/>
<dbReference type="AlphaFoldDB" id="A0A5E4Q4S7"/>
<accession>A0A5E4Q4S7</accession>
<gene>
    <name evidence="1" type="ORF">LSINAPIS_LOCUS5504</name>
</gene>